<organism evidence="4 5">
    <name type="scientific">Cupriavidus taiwanensis</name>
    <dbReference type="NCBI Taxonomy" id="164546"/>
    <lineage>
        <taxon>Bacteria</taxon>
        <taxon>Pseudomonadati</taxon>
        <taxon>Pseudomonadota</taxon>
        <taxon>Betaproteobacteria</taxon>
        <taxon>Burkholderiales</taxon>
        <taxon>Burkholderiaceae</taxon>
        <taxon>Cupriavidus</taxon>
    </lineage>
</organism>
<dbReference type="Gene3D" id="3.40.1090.10">
    <property type="entry name" value="Cytosolic phospholipase A2 catalytic domain"/>
    <property type="match status" value="1"/>
</dbReference>
<dbReference type="AlphaFoldDB" id="A0A976AC39"/>
<dbReference type="Pfam" id="PF01734">
    <property type="entry name" value="Patatin"/>
    <property type="match status" value="1"/>
</dbReference>
<evidence type="ECO:0000313" key="5">
    <source>
        <dbReference type="Proteomes" id="UP000256297"/>
    </source>
</evidence>
<dbReference type="SUPFAM" id="SSF52151">
    <property type="entry name" value="FabD/lysophospholipase-like"/>
    <property type="match status" value="1"/>
</dbReference>
<dbReference type="RefSeq" id="WP_116342717.1">
    <property type="nucleotide sequence ID" value="NZ_LT976858.1"/>
</dbReference>
<comment type="caution">
    <text evidence="4">The sequence shown here is derived from an EMBL/GenBank/DDBJ whole genome shotgun (WGS) entry which is preliminary data.</text>
</comment>
<reference evidence="4 5" key="1">
    <citation type="submission" date="2018-01" db="EMBL/GenBank/DDBJ databases">
        <authorList>
            <person name="Clerissi C."/>
        </authorList>
    </citation>
    <scope>NUCLEOTIDE SEQUENCE [LARGE SCALE GENOMIC DNA]</scope>
    <source>
        <strain evidence="4">Cupriavidus taiwanensis STM 3521</strain>
        <plasmid evidence="5">cbm2589_p</plasmid>
    </source>
</reference>
<gene>
    <name evidence="4" type="ORF">CBM2589_P30012</name>
</gene>
<evidence type="ECO:0000259" key="3">
    <source>
        <dbReference type="Pfam" id="PF01734"/>
    </source>
</evidence>
<protein>
    <recommendedName>
        <fullName evidence="3">PNPLA domain-containing protein</fullName>
    </recommendedName>
</protein>
<feature type="region of interest" description="Disordered" evidence="2">
    <location>
        <begin position="1"/>
        <end position="29"/>
    </location>
</feature>
<geneLocation type="plasmid" evidence="5">
    <name>cbm2589_p</name>
</geneLocation>
<dbReference type="Proteomes" id="UP000256297">
    <property type="component" value="Plasmid CBM2589_p"/>
</dbReference>
<accession>A0A976AC39</accession>
<keyword evidence="1" id="KW-0443">Lipid metabolism</keyword>
<dbReference type="InterPro" id="IPR016035">
    <property type="entry name" value="Acyl_Trfase/lysoPLipase"/>
</dbReference>
<feature type="domain" description="PNPLA" evidence="3">
    <location>
        <begin position="37"/>
        <end position="327"/>
    </location>
</feature>
<evidence type="ECO:0000256" key="1">
    <source>
        <dbReference type="ARBA" id="ARBA00023098"/>
    </source>
</evidence>
<name>A0A976AC39_9BURK</name>
<evidence type="ECO:0000313" key="4">
    <source>
        <dbReference type="EMBL" id="SOY76289.1"/>
    </source>
</evidence>
<feature type="compositionally biased region" description="Polar residues" evidence="2">
    <location>
        <begin position="1"/>
        <end position="10"/>
    </location>
</feature>
<sequence length="547" mass="60581">MLSSCASVEVTTKEVPVDTNTPPPLLREKTPPPYIGLALSGGGNRSALYSSYVIDLLSALPVRAMAPTRQYSFMDTVQYISSVSGGGFAASYYSTKRDASLNGPDWNATKQSFYSQFHSKMNENWEAAIGWRLFATIFTRTPIELLERSLESDFLKGETFGSLAQKEASGRSPVMIFNATHYDTGRKFVMSTLPTATFKLRTDKLIIDILELKERKAKLSLLDQSSLSARMFSNIERSTYAESFHEATPELLNTLVPEGFDAIQGPGSASLDYEDMPLSLAVASSGAFPGLGPLPLTVKAPNGNVLDYTYVHLIDGGVTDNSGVESLAQIFLRDLISPYTNKVSGTEKSPITENMDYALIIKVDASLPFRESSPAFKNRTTPLWTILADPGQPSDIQEERTNFYRKSLWHFAGGNTNMVAGTPDNPISRMKIIEFRHTDLSDADQVGALALEGAPRRIKDRIQPKGCRVPLSREDAQRRLSEVSTRYHLSDECDVSWLRISACSSVLKHAPNIQRFYQLADGKASEYALDNLYERTRMLCPEMFSES</sequence>
<dbReference type="GO" id="GO:0006629">
    <property type="term" value="P:lipid metabolic process"/>
    <property type="evidence" value="ECO:0007669"/>
    <property type="project" value="UniProtKB-KW"/>
</dbReference>
<proteinExistence type="predicted"/>
<evidence type="ECO:0000256" key="2">
    <source>
        <dbReference type="SAM" id="MobiDB-lite"/>
    </source>
</evidence>
<dbReference type="InterPro" id="IPR002641">
    <property type="entry name" value="PNPLA_dom"/>
</dbReference>
<dbReference type="EMBL" id="OFSP01000062">
    <property type="protein sequence ID" value="SOY76289.1"/>
    <property type="molecule type" value="Genomic_DNA"/>
</dbReference>